<keyword evidence="3" id="KW-1185">Reference proteome</keyword>
<protein>
    <submittedName>
        <fullName evidence="2">Uncharacterized protein</fullName>
    </submittedName>
</protein>
<name>A0A6J8E7F3_MYTCO</name>
<feature type="compositionally biased region" description="Polar residues" evidence="1">
    <location>
        <begin position="1"/>
        <end position="39"/>
    </location>
</feature>
<proteinExistence type="predicted"/>
<dbReference type="AlphaFoldDB" id="A0A6J8E7F3"/>
<gene>
    <name evidence="2" type="ORF">MCOR_48933</name>
</gene>
<feature type="compositionally biased region" description="Basic and acidic residues" evidence="1">
    <location>
        <begin position="80"/>
        <end position="123"/>
    </location>
</feature>
<accession>A0A6J8E7F3</accession>
<dbReference type="EMBL" id="CACVKT020008622">
    <property type="protein sequence ID" value="CAC5416297.1"/>
    <property type="molecule type" value="Genomic_DNA"/>
</dbReference>
<feature type="region of interest" description="Disordered" evidence="1">
    <location>
        <begin position="1"/>
        <end position="131"/>
    </location>
</feature>
<feature type="compositionally biased region" description="Polar residues" evidence="1">
    <location>
        <begin position="50"/>
        <end position="63"/>
    </location>
</feature>
<dbReference type="Proteomes" id="UP000507470">
    <property type="component" value="Unassembled WGS sequence"/>
</dbReference>
<sequence>MAVLGSLSTNSRPSLSRNMTNPLSNSPQPFTSAVTNMRIASSRHDRRNMTAPSTGRPFTSCKSEIQLRQIRNDPPARLNTNERERRHLQNNDEQGRYFPDNDPREGLDRRLERDGCRAREENSGRPARRTTRELVRKTEFIKLKLLRYTYKHKSEN</sequence>
<evidence type="ECO:0000313" key="3">
    <source>
        <dbReference type="Proteomes" id="UP000507470"/>
    </source>
</evidence>
<reference evidence="2 3" key="1">
    <citation type="submission" date="2020-06" db="EMBL/GenBank/DDBJ databases">
        <authorList>
            <person name="Li R."/>
            <person name="Bekaert M."/>
        </authorList>
    </citation>
    <scope>NUCLEOTIDE SEQUENCE [LARGE SCALE GENOMIC DNA]</scope>
    <source>
        <strain evidence="3">wild</strain>
    </source>
</reference>
<evidence type="ECO:0000256" key="1">
    <source>
        <dbReference type="SAM" id="MobiDB-lite"/>
    </source>
</evidence>
<organism evidence="2 3">
    <name type="scientific">Mytilus coruscus</name>
    <name type="common">Sea mussel</name>
    <dbReference type="NCBI Taxonomy" id="42192"/>
    <lineage>
        <taxon>Eukaryota</taxon>
        <taxon>Metazoa</taxon>
        <taxon>Spiralia</taxon>
        <taxon>Lophotrochozoa</taxon>
        <taxon>Mollusca</taxon>
        <taxon>Bivalvia</taxon>
        <taxon>Autobranchia</taxon>
        <taxon>Pteriomorphia</taxon>
        <taxon>Mytilida</taxon>
        <taxon>Mytiloidea</taxon>
        <taxon>Mytilidae</taxon>
        <taxon>Mytilinae</taxon>
        <taxon>Mytilus</taxon>
    </lineage>
</organism>
<evidence type="ECO:0000313" key="2">
    <source>
        <dbReference type="EMBL" id="CAC5416297.1"/>
    </source>
</evidence>